<dbReference type="InterPro" id="IPR003832">
    <property type="entry name" value="DUF212"/>
</dbReference>
<feature type="transmembrane region" description="Helical" evidence="1">
    <location>
        <begin position="124"/>
        <end position="145"/>
    </location>
</feature>
<dbReference type="Proteomes" id="UP001486565">
    <property type="component" value="Chromosome"/>
</dbReference>
<proteinExistence type="predicted"/>
<protein>
    <submittedName>
        <fullName evidence="2">Divergent PAP2 family protein</fullName>
    </submittedName>
</protein>
<reference evidence="2 3" key="1">
    <citation type="submission" date="2023-03" db="EMBL/GenBank/DDBJ databases">
        <title>Novel Species.</title>
        <authorList>
            <person name="Ma S."/>
        </authorList>
    </citation>
    <scope>NUCLEOTIDE SEQUENCE [LARGE SCALE GENOMIC DNA]</scope>
    <source>
        <strain evidence="2 3">LIND6LT2</strain>
    </source>
</reference>
<accession>A0ABZ2Y678</accession>
<evidence type="ECO:0000313" key="3">
    <source>
        <dbReference type="Proteomes" id="UP001486565"/>
    </source>
</evidence>
<keyword evidence="1" id="KW-1133">Transmembrane helix</keyword>
<keyword evidence="1" id="KW-0812">Transmembrane</keyword>
<evidence type="ECO:0000313" key="2">
    <source>
        <dbReference type="EMBL" id="WZL70410.1"/>
    </source>
</evidence>
<keyword evidence="1" id="KW-0472">Membrane</keyword>
<dbReference type="RefSeq" id="WP_341877374.1">
    <property type="nucleotide sequence ID" value="NZ_CP121687.1"/>
</dbReference>
<sequence length="147" mass="15962">MHTVGSIFSNEILRTSILAWFIAQVSKMILVLIQSRKMDFSRLVGSGGMPSSHSAFVMSMCVAVGEQMGYDSPFFGACLVIGLIVMYDAAGVRRAAGKQAAVLNKIIEEIEHDELHFEERLKELLGHTPIEVLVGAVLGIVIALICV</sequence>
<gene>
    <name evidence="2" type="ORF">QBE51_02435</name>
</gene>
<name>A0ABZ2Y678_9FIRM</name>
<dbReference type="PANTHER" id="PTHR31446:SF29">
    <property type="entry name" value="ACID PHOSPHATASE_VANADIUM-DEPENDENT HALOPEROXIDASE-RELATED PROTEIN"/>
    <property type="match status" value="1"/>
</dbReference>
<dbReference type="PANTHER" id="PTHR31446">
    <property type="entry name" value="ACID PHOSPHATASE/VANADIUM-DEPENDENT HALOPEROXIDASE-RELATED PROTEIN"/>
    <property type="match status" value="1"/>
</dbReference>
<organism evidence="2 3">
    <name type="scientific">Defluviitalea saccharophila</name>
    <dbReference type="NCBI Taxonomy" id="879970"/>
    <lineage>
        <taxon>Bacteria</taxon>
        <taxon>Bacillati</taxon>
        <taxon>Bacillota</taxon>
        <taxon>Clostridia</taxon>
        <taxon>Lachnospirales</taxon>
        <taxon>Defluviitaleaceae</taxon>
        <taxon>Defluviitalea</taxon>
    </lineage>
</organism>
<evidence type="ECO:0000256" key="1">
    <source>
        <dbReference type="SAM" id="Phobius"/>
    </source>
</evidence>
<dbReference type="EMBL" id="CP121687">
    <property type="protein sequence ID" value="WZL70410.1"/>
    <property type="molecule type" value="Genomic_DNA"/>
</dbReference>
<keyword evidence="3" id="KW-1185">Reference proteome</keyword>
<feature type="transmembrane region" description="Helical" evidence="1">
    <location>
        <begin position="12"/>
        <end position="33"/>
    </location>
</feature>
<dbReference type="Pfam" id="PF02681">
    <property type="entry name" value="DUF212"/>
    <property type="match status" value="1"/>
</dbReference>